<protein>
    <submittedName>
        <fullName evidence="1">Uncharacterized protein</fullName>
    </submittedName>
</protein>
<dbReference type="EMBL" id="LAZR01003682">
    <property type="protein sequence ID" value="KKN15735.1"/>
    <property type="molecule type" value="Genomic_DNA"/>
</dbReference>
<name>A0A0F9N816_9ZZZZ</name>
<proteinExistence type="predicted"/>
<sequence length="42" mass="5073">MLNIVTVLKTGGEYDEEYLYRLYESIHKNITIPYNFWCLTDL</sequence>
<organism evidence="1">
    <name type="scientific">marine sediment metagenome</name>
    <dbReference type="NCBI Taxonomy" id="412755"/>
    <lineage>
        <taxon>unclassified sequences</taxon>
        <taxon>metagenomes</taxon>
        <taxon>ecological metagenomes</taxon>
    </lineage>
</organism>
<dbReference type="AlphaFoldDB" id="A0A0F9N816"/>
<evidence type="ECO:0000313" key="1">
    <source>
        <dbReference type="EMBL" id="KKN15735.1"/>
    </source>
</evidence>
<accession>A0A0F9N816</accession>
<gene>
    <name evidence="1" type="ORF">LCGC14_0982880</name>
</gene>
<feature type="non-terminal residue" evidence="1">
    <location>
        <position position="42"/>
    </location>
</feature>
<comment type="caution">
    <text evidence="1">The sequence shown here is derived from an EMBL/GenBank/DDBJ whole genome shotgun (WGS) entry which is preliminary data.</text>
</comment>
<reference evidence="1" key="1">
    <citation type="journal article" date="2015" name="Nature">
        <title>Complex archaea that bridge the gap between prokaryotes and eukaryotes.</title>
        <authorList>
            <person name="Spang A."/>
            <person name="Saw J.H."/>
            <person name="Jorgensen S.L."/>
            <person name="Zaremba-Niedzwiedzka K."/>
            <person name="Martijn J."/>
            <person name="Lind A.E."/>
            <person name="van Eijk R."/>
            <person name="Schleper C."/>
            <person name="Guy L."/>
            <person name="Ettema T.J."/>
        </authorList>
    </citation>
    <scope>NUCLEOTIDE SEQUENCE</scope>
</reference>